<evidence type="ECO:0000313" key="5">
    <source>
        <dbReference type="Proteomes" id="UP000537260"/>
    </source>
</evidence>
<protein>
    <submittedName>
        <fullName evidence="4">Ribosomal protein S18 acetylase RimI-like enzyme</fullName>
    </submittedName>
</protein>
<accession>A0A7Z0ECT0</accession>
<dbReference type="InterPro" id="IPR016181">
    <property type="entry name" value="Acyl_CoA_acyltransferase"/>
</dbReference>
<comment type="caution">
    <text evidence="4">The sequence shown here is derived from an EMBL/GenBank/DDBJ whole genome shotgun (WGS) entry which is preliminary data.</text>
</comment>
<dbReference type="Gene3D" id="3.40.630.30">
    <property type="match status" value="1"/>
</dbReference>
<dbReference type="InterPro" id="IPR000182">
    <property type="entry name" value="GNAT_dom"/>
</dbReference>
<sequence>MPILTPNADQLAAARTLLTAAQQNPRTACASLGTDPAGIKAELEGMSPTWTHTARVAVRGEDVVGVVVVDSDEETGRSFIHGPWTTDEKAWKQWARPLIDAAIEQTSPGIDDHEISADPANTRIAALAHTLGWHRSAVNVAYVIRSDRAWPLPDGAATSGVPRHATSADLPAIAKLHTAAFPGSYATARQLVEDDERVTLVLAHDTGPEILGYASAEVQADGAGYLDFIAIAPQSRGNGLSKVLLAAIGRMILTASDTGSLSLTVKAENAPAIALYESFGFTRDGVLVGYRSAPYHE</sequence>
<evidence type="ECO:0000256" key="1">
    <source>
        <dbReference type="ARBA" id="ARBA00022679"/>
    </source>
</evidence>
<evidence type="ECO:0000259" key="3">
    <source>
        <dbReference type="PROSITE" id="PS51186"/>
    </source>
</evidence>
<feature type="domain" description="N-acetyltransferase" evidence="3">
    <location>
        <begin position="160"/>
        <end position="297"/>
    </location>
</feature>
<keyword evidence="4" id="KW-0687">Ribonucleoprotein</keyword>
<organism evidence="4 5">
    <name type="scientific">Glaciibacter psychrotolerans</name>
    <dbReference type="NCBI Taxonomy" id="670054"/>
    <lineage>
        <taxon>Bacteria</taxon>
        <taxon>Bacillati</taxon>
        <taxon>Actinomycetota</taxon>
        <taxon>Actinomycetes</taxon>
        <taxon>Micrococcales</taxon>
        <taxon>Microbacteriaceae</taxon>
        <taxon>Glaciibacter</taxon>
    </lineage>
</organism>
<dbReference type="Proteomes" id="UP000537260">
    <property type="component" value="Unassembled WGS sequence"/>
</dbReference>
<gene>
    <name evidence="4" type="ORF">HNR05_000348</name>
</gene>
<proteinExistence type="predicted"/>
<keyword evidence="4" id="KW-0689">Ribosomal protein</keyword>
<evidence type="ECO:0000313" key="4">
    <source>
        <dbReference type="EMBL" id="NYJ18557.1"/>
    </source>
</evidence>
<keyword evidence="2" id="KW-0012">Acyltransferase</keyword>
<keyword evidence="5" id="KW-1185">Reference proteome</keyword>
<dbReference type="SUPFAM" id="SSF55729">
    <property type="entry name" value="Acyl-CoA N-acyltransferases (Nat)"/>
    <property type="match status" value="1"/>
</dbReference>
<dbReference type="PANTHER" id="PTHR43877">
    <property type="entry name" value="AMINOALKYLPHOSPHONATE N-ACETYLTRANSFERASE-RELATED-RELATED"/>
    <property type="match status" value="1"/>
</dbReference>
<keyword evidence="1" id="KW-0808">Transferase</keyword>
<name>A0A7Z0ECT0_9MICO</name>
<dbReference type="PROSITE" id="PS51186">
    <property type="entry name" value="GNAT"/>
    <property type="match status" value="1"/>
</dbReference>
<dbReference type="EMBL" id="JACCFM010000001">
    <property type="protein sequence ID" value="NYJ18557.1"/>
    <property type="molecule type" value="Genomic_DNA"/>
</dbReference>
<reference evidence="4 5" key="1">
    <citation type="submission" date="2020-07" db="EMBL/GenBank/DDBJ databases">
        <title>Sequencing the genomes of 1000 actinobacteria strains.</title>
        <authorList>
            <person name="Klenk H.-P."/>
        </authorList>
    </citation>
    <scope>NUCLEOTIDE SEQUENCE [LARGE SCALE GENOMIC DNA]</scope>
    <source>
        <strain evidence="4 5">LI1</strain>
    </source>
</reference>
<dbReference type="RefSeq" id="WP_179577445.1">
    <property type="nucleotide sequence ID" value="NZ_JACCFM010000001.1"/>
</dbReference>
<evidence type="ECO:0000256" key="2">
    <source>
        <dbReference type="ARBA" id="ARBA00023315"/>
    </source>
</evidence>
<dbReference type="AlphaFoldDB" id="A0A7Z0ECT0"/>
<dbReference type="PANTHER" id="PTHR43877:SF2">
    <property type="entry name" value="AMINOALKYLPHOSPHONATE N-ACETYLTRANSFERASE-RELATED"/>
    <property type="match status" value="1"/>
</dbReference>
<dbReference type="Pfam" id="PF00583">
    <property type="entry name" value="Acetyltransf_1"/>
    <property type="match status" value="1"/>
</dbReference>
<dbReference type="InterPro" id="IPR050832">
    <property type="entry name" value="Bact_Acetyltransf"/>
</dbReference>
<dbReference type="GO" id="GO:0005840">
    <property type="term" value="C:ribosome"/>
    <property type="evidence" value="ECO:0007669"/>
    <property type="project" value="UniProtKB-KW"/>
</dbReference>
<dbReference type="GO" id="GO:0016747">
    <property type="term" value="F:acyltransferase activity, transferring groups other than amino-acyl groups"/>
    <property type="evidence" value="ECO:0007669"/>
    <property type="project" value="InterPro"/>
</dbReference>